<proteinExistence type="predicted"/>
<dbReference type="SUPFAM" id="SSF46785">
    <property type="entry name" value="Winged helix' DNA-binding domain"/>
    <property type="match status" value="1"/>
</dbReference>
<dbReference type="InterPro" id="IPR001761">
    <property type="entry name" value="Peripla_BP/Lac1_sug-bd_dom"/>
</dbReference>
<dbReference type="InterPro" id="IPR050679">
    <property type="entry name" value="Bact_HTH_transcr_reg"/>
</dbReference>
<protein>
    <submittedName>
        <fullName evidence="5">HTH-type transcriptional regulator frlR</fullName>
    </submittedName>
</protein>
<dbReference type="InterPro" id="IPR000524">
    <property type="entry name" value="Tscrpt_reg_HTH_GntR"/>
</dbReference>
<feature type="domain" description="HTH gntR-type" evidence="4">
    <location>
        <begin position="16"/>
        <end position="84"/>
    </location>
</feature>
<evidence type="ECO:0000256" key="2">
    <source>
        <dbReference type="ARBA" id="ARBA00023125"/>
    </source>
</evidence>
<dbReference type="SMART" id="SM00345">
    <property type="entry name" value="HTH_GNTR"/>
    <property type="match status" value="1"/>
</dbReference>
<organism evidence="5 6">
    <name type="scientific">Faecalicatena contorta</name>
    <dbReference type="NCBI Taxonomy" id="39482"/>
    <lineage>
        <taxon>Bacteria</taxon>
        <taxon>Bacillati</taxon>
        <taxon>Bacillota</taxon>
        <taxon>Clostridia</taxon>
        <taxon>Lachnospirales</taxon>
        <taxon>Lachnospiraceae</taxon>
        <taxon>Faecalicatena</taxon>
    </lineage>
</organism>
<dbReference type="GO" id="GO:0003700">
    <property type="term" value="F:DNA-binding transcription factor activity"/>
    <property type="evidence" value="ECO:0007669"/>
    <property type="project" value="InterPro"/>
</dbReference>
<evidence type="ECO:0000313" key="5">
    <source>
        <dbReference type="EMBL" id="CUP04858.1"/>
    </source>
</evidence>
<dbReference type="Gene3D" id="1.10.10.10">
    <property type="entry name" value="Winged helix-like DNA-binding domain superfamily/Winged helix DNA-binding domain"/>
    <property type="match status" value="1"/>
</dbReference>
<dbReference type="SUPFAM" id="SSF53822">
    <property type="entry name" value="Periplasmic binding protein-like I"/>
    <property type="match status" value="1"/>
</dbReference>
<keyword evidence="1" id="KW-0805">Transcription regulation</keyword>
<dbReference type="PANTHER" id="PTHR44846:SF1">
    <property type="entry name" value="MANNOSYL-D-GLYCERATE TRANSPORT_METABOLISM SYSTEM REPRESSOR MNGR-RELATED"/>
    <property type="match status" value="1"/>
</dbReference>
<dbReference type="PRINTS" id="PR00035">
    <property type="entry name" value="HTHGNTR"/>
</dbReference>
<dbReference type="Pfam" id="PF00392">
    <property type="entry name" value="GntR"/>
    <property type="match status" value="1"/>
</dbReference>
<name>A0A174K506_9FIRM</name>
<dbReference type="STRING" id="39482.ERS852491_04113"/>
<dbReference type="CDD" id="cd07377">
    <property type="entry name" value="WHTH_GntR"/>
    <property type="match status" value="1"/>
</dbReference>
<dbReference type="Pfam" id="PF00532">
    <property type="entry name" value="Peripla_BP_1"/>
    <property type="match status" value="1"/>
</dbReference>
<evidence type="ECO:0000259" key="4">
    <source>
        <dbReference type="PROSITE" id="PS50949"/>
    </source>
</evidence>
<dbReference type="EMBL" id="CYZU01000052">
    <property type="protein sequence ID" value="CUP04858.1"/>
    <property type="molecule type" value="Genomic_DNA"/>
</dbReference>
<dbReference type="InterPro" id="IPR036388">
    <property type="entry name" value="WH-like_DNA-bd_sf"/>
</dbReference>
<dbReference type="AlphaFoldDB" id="A0A174K506"/>
<dbReference type="PANTHER" id="PTHR44846">
    <property type="entry name" value="MANNOSYL-D-GLYCERATE TRANSPORT/METABOLISM SYSTEM REPRESSOR MNGR-RELATED"/>
    <property type="match status" value="1"/>
</dbReference>
<dbReference type="Proteomes" id="UP000095544">
    <property type="component" value="Unassembled WGS sequence"/>
</dbReference>
<dbReference type="PROSITE" id="PS50949">
    <property type="entry name" value="HTH_GNTR"/>
    <property type="match status" value="1"/>
</dbReference>
<dbReference type="GO" id="GO:0045892">
    <property type="term" value="P:negative regulation of DNA-templated transcription"/>
    <property type="evidence" value="ECO:0007669"/>
    <property type="project" value="TreeGrafter"/>
</dbReference>
<sequence>MHRKCRRAIIVCMSEENLYINVKNRICDMIFNGTYQEGERIPSERILAETLDVSRVTVRKSLDLLESEHLIVREVGSGTRVCFHNYGTASSMDMIVLIAPAKNPFFAEFIAHFQTYAEQEGSMLLYVEKPRTETLENCLYRLYKRGLQNTVIWLEDLPVDMEKLKRLRALGMNMVFFDTDKGLPFADCVALDNDEAVRTLCGELQKEGCRDIRYAGWDRRDIYSIACREAACLKETGEEVPFLHLPWECRHNVSEFVLNYLRSYNKPLPDAIVCGDREIAAAVSYSVRRLKAVQTKVAGIDDFPEAGRRQVVTYRQNLEESVKQIFYCLAMQNQKQIEWKAALCKVEGTLTCY</sequence>
<evidence type="ECO:0000256" key="3">
    <source>
        <dbReference type="ARBA" id="ARBA00023163"/>
    </source>
</evidence>
<dbReference type="Gene3D" id="3.40.50.2300">
    <property type="match status" value="2"/>
</dbReference>
<keyword evidence="2" id="KW-0238">DNA-binding</keyword>
<keyword evidence="3" id="KW-0804">Transcription</keyword>
<dbReference type="GO" id="GO:0003677">
    <property type="term" value="F:DNA binding"/>
    <property type="evidence" value="ECO:0007669"/>
    <property type="project" value="UniProtKB-KW"/>
</dbReference>
<dbReference type="InterPro" id="IPR036390">
    <property type="entry name" value="WH_DNA-bd_sf"/>
</dbReference>
<accession>A0A174K506</accession>
<evidence type="ECO:0000256" key="1">
    <source>
        <dbReference type="ARBA" id="ARBA00023015"/>
    </source>
</evidence>
<gene>
    <name evidence="5" type="primary">frlR_2</name>
    <name evidence="5" type="ORF">ERS852491_04113</name>
</gene>
<dbReference type="InterPro" id="IPR028082">
    <property type="entry name" value="Peripla_BP_I"/>
</dbReference>
<reference evidence="5 6" key="1">
    <citation type="submission" date="2015-09" db="EMBL/GenBank/DDBJ databases">
        <authorList>
            <consortium name="Pathogen Informatics"/>
        </authorList>
    </citation>
    <scope>NUCLEOTIDE SEQUENCE [LARGE SCALE GENOMIC DNA]</scope>
    <source>
        <strain evidence="5 6">2789STDY5834876</strain>
    </source>
</reference>
<evidence type="ECO:0000313" key="6">
    <source>
        <dbReference type="Proteomes" id="UP000095544"/>
    </source>
</evidence>